<feature type="domain" description="FAD/NAD(P)-binding" evidence="9">
    <location>
        <begin position="593"/>
        <end position="884"/>
    </location>
</feature>
<dbReference type="EC" id="1.3.1.1" evidence="8"/>
<dbReference type="PATRIC" id="fig|570277.3.peg.4043"/>
<dbReference type="STRING" id="570277.EZMO1_3750"/>
<dbReference type="Gene3D" id="3.40.50.720">
    <property type="entry name" value="NAD(P)-binding Rossmann-like Domain"/>
    <property type="match status" value="1"/>
</dbReference>
<dbReference type="GO" id="GO:0051536">
    <property type="term" value="F:iron-sulfur cluster binding"/>
    <property type="evidence" value="ECO:0007669"/>
    <property type="project" value="InterPro"/>
</dbReference>
<evidence type="ECO:0000256" key="5">
    <source>
        <dbReference type="ARBA" id="ARBA00048792"/>
    </source>
</evidence>
<dbReference type="GO" id="GO:0006210">
    <property type="term" value="P:thymine catabolic process"/>
    <property type="evidence" value="ECO:0007669"/>
    <property type="project" value="TreeGrafter"/>
</dbReference>
<dbReference type="GO" id="GO:0004159">
    <property type="term" value="F:dihydropyrimidine dehydrogenase (NAD+) activity"/>
    <property type="evidence" value="ECO:0007669"/>
    <property type="project" value="UniProtKB-EC"/>
</dbReference>
<dbReference type="GO" id="GO:0050661">
    <property type="term" value="F:NADP binding"/>
    <property type="evidence" value="ECO:0007669"/>
    <property type="project" value="TreeGrafter"/>
</dbReference>
<dbReference type="Pfam" id="PF14691">
    <property type="entry name" value="Fer4_20"/>
    <property type="match status" value="1"/>
</dbReference>
<name>A0A142BG27_9GAMM</name>
<evidence type="ECO:0000313" key="12">
    <source>
        <dbReference type="Proteomes" id="UP000071065"/>
    </source>
</evidence>
<feature type="domain" description="Dihydroprymidine dehydrogenase" evidence="10">
    <location>
        <begin position="490"/>
        <end position="577"/>
    </location>
</feature>
<comment type="catalytic activity">
    <reaction evidence="5">
        <text>5,6-dihydrouracil + NAD(+) = uracil + NADH + H(+)</text>
        <dbReference type="Rhea" id="RHEA:20189"/>
        <dbReference type="ChEBI" id="CHEBI:15378"/>
        <dbReference type="ChEBI" id="CHEBI:15901"/>
        <dbReference type="ChEBI" id="CHEBI:17568"/>
        <dbReference type="ChEBI" id="CHEBI:57540"/>
        <dbReference type="ChEBI" id="CHEBI:57945"/>
        <dbReference type="EC" id="1.3.1.1"/>
    </reaction>
</comment>
<evidence type="ECO:0000256" key="8">
    <source>
        <dbReference type="ARBA" id="ARBA00049728"/>
    </source>
</evidence>
<keyword evidence="1 11" id="KW-0560">Oxidoreductase</keyword>
<dbReference type="SUPFAM" id="SSF51395">
    <property type="entry name" value="FMN-linked oxidoreductases"/>
    <property type="match status" value="1"/>
</dbReference>
<dbReference type="NCBIfam" id="TIGR03315">
    <property type="entry name" value="Se_ygfK"/>
    <property type="match status" value="1"/>
</dbReference>
<dbReference type="Gene3D" id="1.10.1060.10">
    <property type="entry name" value="Alpha-helical ferredoxin"/>
    <property type="match status" value="1"/>
</dbReference>
<comment type="subunit">
    <text evidence="7">Heterotetramer of 2 PreA and 2 PreT subunits.</text>
</comment>
<evidence type="ECO:0000256" key="6">
    <source>
        <dbReference type="ARBA" id="ARBA00049578"/>
    </source>
</evidence>
<dbReference type="SUPFAM" id="SSF51971">
    <property type="entry name" value="Nucleotide-binding domain"/>
    <property type="match status" value="1"/>
</dbReference>
<evidence type="ECO:0000256" key="2">
    <source>
        <dbReference type="ARBA" id="ARBA00030119"/>
    </source>
</evidence>
<dbReference type="InterPro" id="IPR036188">
    <property type="entry name" value="FAD/NAD-bd_sf"/>
</dbReference>
<dbReference type="Pfam" id="PF07992">
    <property type="entry name" value="Pyr_redox_2"/>
    <property type="match status" value="1"/>
</dbReference>
<gene>
    <name evidence="11" type="ORF">EZMO1_3750</name>
</gene>
<evidence type="ECO:0000256" key="4">
    <source>
        <dbReference type="ARBA" id="ARBA00047685"/>
    </source>
</evidence>
<dbReference type="GO" id="GO:0006212">
    <property type="term" value="P:uracil catabolic process"/>
    <property type="evidence" value="ECO:0007669"/>
    <property type="project" value="TreeGrafter"/>
</dbReference>
<evidence type="ECO:0000259" key="9">
    <source>
        <dbReference type="Pfam" id="PF07992"/>
    </source>
</evidence>
<evidence type="ECO:0000256" key="7">
    <source>
        <dbReference type="ARBA" id="ARBA00049714"/>
    </source>
</evidence>
<dbReference type="Gene3D" id="3.50.50.60">
    <property type="entry name" value="FAD/NAD(P)-binding domain"/>
    <property type="match status" value="1"/>
</dbReference>
<dbReference type="PANTHER" id="PTHR43073">
    <property type="entry name" value="DIHYDROPYRIMIDINE DEHYDROGENASE [NADP(+)]"/>
    <property type="match status" value="1"/>
</dbReference>
<dbReference type="GO" id="GO:0002058">
    <property type="term" value="F:uracil binding"/>
    <property type="evidence" value="ECO:0007669"/>
    <property type="project" value="TreeGrafter"/>
</dbReference>
<comment type="function">
    <text evidence="6">Involved in pyrimidine base degradation. Catalyzes physiologically the reduction of uracil to 5,6-dihydrouracil (DHU) by using NADH as a specific cosubstrate. It also catalyzes the reverse reaction and the reduction of thymine to 5,6-dihydrothymine (DHT).</text>
</comment>
<dbReference type="InterPro" id="IPR028261">
    <property type="entry name" value="DPD_II"/>
</dbReference>
<evidence type="ECO:0000256" key="1">
    <source>
        <dbReference type="ARBA" id="ARBA00023002"/>
    </source>
</evidence>
<protein>
    <recommendedName>
        <fullName evidence="8">dihydrouracil dehydrogenase (NAD(+))</fullName>
        <ecNumber evidence="8">1.3.1.1</ecNumber>
    </recommendedName>
    <alternativeName>
        <fullName evidence="3">Dihydrothymine dehydrogenase</fullName>
    </alternativeName>
    <alternativeName>
        <fullName evidence="2">Dihydrouracil dehydrogenase</fullName>
    </alternativeName>
</protein>
<dbReference type="EMBL" id="CP013251">
    <property type="protein sequence ID" value="AMO57703.1"/>
    <property type="molecule type" value="Genomic_DNA"/>
</dbReference>
<reference evidence="11 12" key="1">
    <citation type="journal article" date="2016" name="Front. Microbiol.">
        <title>Genomic Insight into the Host-Endosymbiont Relationship of Endozoicomonas montiporae CL-33(T) with its Coral Host.</title>
        <authorList>
            <person name="Ding J.-Y."/>
            <person name="Shiu J.-H."/>
            <person name="Chen W.-M."/>
            <person name="Chiang Y.-R."/>
            <person name="Tang S.-L."/>
        </authorList>
    </citation>
    <scope>NUCLEOTIDE SEQUENCE [LARGE SCALE GENOMIC DNA]</scope>
    <source>
        <strain evidence="11 12">CL-33</strain>
    </source>
</reference>
<dbReference type="Proteomes" id="UP000071065">
    <property type="component" value="Chromosome"/>
</dbReference>
<comment type="catalytic activity">
    <reaction evidence="4">
        <text>5,6-dihydrothymine + NAD(+) = thymine + NADH + H(+)</text>
        <dbReference type="Rhea" id="RHEA:28791"/>
        <dbReference type="ChEBI" id="CHEBI:15378"/>
        <dbReference type="ChEBI" id="CHEBI:17821"/>
        <dbReference type="ChEBI" id="CHEBI:27468"/>
        <dbReference type="ChEBI" id="CHEBI:57540"/>
        <dbReference type="ChEBI" id="CHEBI:57945"/>
        <dbReference type="EC" id="1.3.1.1"/>
    </reaction>
</comment>
<evidence type="ECO:0000256" key="3">
    <source>
        <dbReference type="ARBA" id="ARBA00032722"/>
    </source>
</evidence>
<proteinExistence type="predicted"/>
<accession>A0A142BG27</accession>
<dbReference type="InterPro" id="IPR017701">
    <property type="entry name" value="Se_rdtase_YgfK"/>
</dbReference>
<evidence type="ECO:0000313" key="11">
    <source>
        <dbReference type="EMBL" id="AMO57703.1"/>
    </source>
</evidence>
<evidence type="ECO:0000259" key="10">
    <source>
        <dbReference type="Pfam" id="PF14691"/>
    </source>
</evidence>
<dbReference type="PRINTS" id="PR00368">
    <property type="entry name" value="FADPNR"/>
</dbReference>
<organism evidence="11 12">
    <name type="scientific">Endozoicomonas montiporae CL-33</name>
    <dbReference type="NCBI Taxonomy" id="570277"/>
    <lineage>
        <taxon>Bacteria</taxon>
        <taxon>Pseudomonadati</taxon>
        <taxon>Pseudomonadota</taxon>
        <taxon>Gammaproteobacteria</taxon>
        <taxon>Oceanospirillales</taxon>
        <taxon>Endozoicomonadaceae</taxon>
        <taxon>Endozoicomonas</taxon>
    </lineage>
</organism>
<dbReference type="PRINTS" id="PR00469">
    <property type="entry name" value="PNDRDTASEII"/>
</dbReference>
<dbReference type="KEGG" id="emp:EZMO1_3750"/>
<dbReference type="AlphaFoldDB" id="A0A142BG27"/>
<dbReference type="SUPFAM" id="SSF46548">
    <property type="entry name" value="alpha-helical ferredoxin"/>
    <property type="match status" value="2"/>
</dbReference>
<dbReference type="InterPro" id="IPR023753">
    <property type="entry name" value="FAD/NAD-binding_dom"/>
</dbReference>
<sequence>MDAGARATQEQLPVGQTILGQPPRETIKRAINKPYKEKSMGDIMRPVPFQEMLNRIHGEYHKNQSLFGIKADQLFRKKNSQKVSVCSETATTAVGPAAGPHTQLAQNIITSWVAGGRFIELKTVQIMDTLEIEKPCIDPDDECYNTEWSTEYTLPKAYDEYLKSWVILHVLQSLFDPTLGDKQEKNFIFNMSVGYDLKGIKTPRMQTFIDDMMDCSNHENFDAYKESIKQWLREPEVMATFQHKGRIESLEQQIDEISPKIVQSVTLSTMHGCPPHEIEAICQYMLTVKRIDTFVKLNPTLLGYQRVRDILDQRGFDYIGLSEEAFSHDLQMTDALPMLHRLRDVAAEKGHHFGVKLSNTLGCINDKGRLPGDEMYMSGRALYPLTINLAAIIADEFSGQLPMSYSGGAWKGNIANIFNTGIRPITMATEMLKPGGYMRLRDCANALEESHTWDMKEVDVQALKQLAEHALTDDEYTKKSWHETPRKKEGASPRFDCTIAPCKETCPIGQDVPEYIQNVARGDYQGALSLIYDKNPLPGITSHICDHQCMTSCTRKDYEGSIKIRDMKRIAVEQGWEQYKSEWKKPSQISQARCAVIGAGPSGLSAAYLLARAGFPVVVFEKERDAGGIIRNVLPNFRIPAEVIQQDIDFVRAHGVQFEFGCDPDINAPMLKNVGGFDYVFMGVGAEKGNHMPLEGDRSRLLPSLSFLRTFNSKPETIALGKRVAVVGGGNTAMDSARAALKMPGVEKVTVFYRRTEHEMPADREEYHNAVADGAEFHFLTNPEHMTKTGQLTCRVMELGEEDASGRRRPVATDKTMTAQIDTVITAIGESADAELLNGMGLPVGRDGWTIVDKSTCETAVSGIFLIGDAHTGPSTVVRCIDEARKATDTIIKRESARVHTNTTALSPDSQTIRQRRGFIPLTNVTREDTEAFATQEGERCLECNHICNKCVGVCPNRANVALDIPGFKERYQVLHLDAYCNECGNCARFCNWDSKPYKEKLTIFSLMEDFENSTNTGFFVNNEDVWVRHDGEVRMLHINALGEMGELPDELVRLGRVIRHVYLKYPYLLGAVDQ</sequence>
<dbReference type="PANTHER" id="PTHR43073:SF2">
    <property type="entry name" value="DIHYDROPYRIMIDINE DEHYDROGENASE [NADP(+)]"/>
    <property type="match status" value="1"/>
</dbReference>
<dbReference type="InterPro" id="IPR009051">
    <property type="entry name" value="Helical_ferredxn"/>
</dbReference>